<evidence type="ECO:0000259" key="6">
    <source>
        <dbReference type="Pfam" id="PF03918"/>
    </source>
</evidence>
<evidence type="ECO:0000313" key="7">
    <source>
        <dbReference type="EMBL" id="NSL50229.1"/>
    </source>
</evidence>
<keyword evidence="5" id="KW-0472">Membrane</keyword>
<evidence type="ECO:0000256" key="1">
    <source>
        <dbReference type="ARBA" id="ARBA00010342"/>
    </source>
</evidence>
<dbReference type="Proteomes" id="UP000625804">
    <property type="component" value="Unassembled WGS sequence"/>
</dbReference>
<keyword evidence="5" id="KW-0732">Signal</keyword>
<comment type="similarity">
    <text evidence="1 5">Belongs to the CcmH/CycL/Ccl2/NrfF family.</text>
</comment>
<evidence type="ECO:0000256" key="5">
    <source>
        <dbReference type="RuleBase" id="RU364112"/>
    </source>
</evidence>
<evidence type="ECO:0000313" key="8">
    <source>
        <dbReference type="Proteomes" id="UP000625804"/>
    </source>
</evidence>
<dbReference type="Gene3D" id="1.10.8.640">
    <property type="entry name" value="Cytochrome C biogenesis protein"/>
    <property type="match status" value="1"/>
</dbReference>
<proteinExistence type="inferred from homology"/>
<keyword evidence="5" id="KW-0812">Transmembrane</keyword>
<comment type="caution">
    <text evidence="7">The sequence shown here is derived from an EMBL/GenBank/DDBJ whole genome shotgun (WGS) entry which is preliminary data.</text>
</comment>
<reference evidence="7" key="1">
    <citation type="submission" date="2020-06" db="EMBL/GenBank/DDBJ databases">
        <title>A novel thermopfilic bacterium from Erzurum, Turkey.</title>
        <authorList>
            <person name="Adiguzel A."/>
            <person name="Ay H."/>
            <person name="Baltaci M.O."/>
        </authorList>
    </citation>
    <scope>NUCLEOTIDE SEQUENCE</scope>
    <source>
        <strain evidence="7">P2</strain>
    </source>
</reference>
<feature type="transmembrane region" description="Helical" evidence="5">
    <location>
        <begin position="61"/>
        <end position="82"/>
    </location>
</feature>
<evidence type="ECO:0000256" key="2">
    <source>
        <dbReference type="ARBA" id="ARBA00022617"/>
    </source>
</evidence>
<comment type="function">
    <text evidence="5">Possible subunit of a heme lyase.</text>
</comment>
<dbReference type="InterPro" id="IPR005616">
    <property type="entry name" value="CcmH/CycL/Ccl2/NrfF_N"/>
</dbReference>
<sequence length="122" mass="14448">MLDMEGHGNDDVATCPVKQLYYKEVADMLEKGMNKEEILAYYVDQMGEQALKAPSKKGFSLFAWTIPYVVLFIAALFVYYVIRKWKIKNKEQQNQHVKTKIPNETERNSLIDFIERERKKYF</sequence>
<name>A0A8J8K9X6_9BACI</name>
<evidence type="ECO:0000256" key="4">
    <source>
        <dbReference type="ARBA" id="ARBA00023004"/>
    </source>
</evidence>
<feature type="domain" description="CcmH/CycL/Ccl2/NrfF N-terminal" evidence="6">
    <location>
        <begin position="23"/>
        <end position="96"/>
    </location>
</feature>
<keyword evidence="3 5" id="KW-0479">Metal-binding</keyword>
<dbReference type="AlphaFoldDB" id="A0A8J8K9X6"/>
<keyword evidence="5" id="KW-1133">Transmembrane helix</keyword>
<keyword evidence="2 5" id="KW-0349">Heme</keyword>
<dbReference type="InterPro" id="IPR038297">
    <property type="entry name" value="CcmH/CycL/NrfF/Ccl2_sf"/>
</dbReference>
<keyword evidence="4 5" id="KW-0408">Iron</keyword>
<evidence type="ECO:0000256" key="3">
    <source>
        <dbReference type="ARBA" id="ARBA00022723"/>
    </source>
</evidence>
<organism evidence="7 8">
    <name type="scientific">Calidifontibacillus erzurumensis</name>
    <dbReference type="NCBI Taxonomy" id="2741433"/>
    <lineage>
        <taxon>Bacteria</taxon>
        <taxon>Bacillati</taxon>
        <taxon>Bacillota</taxon>
        <taxon>Bacilli</taxon>
        <taxon>Bacillales</taxon>
        <taxon>Bacillaceae</taxon>
        <taxon>Calidifontibacillus/Schinkia group</taxon>
        <taxon>Calidifontibacillus</taxon>
    </lineage>
</organism>
<protein>
    <recommendedName>
        <fullName evidence="5">Cytochrome c-type biogenesis protein</fullName>
    </recommendedName>
</protein>
<dbReference type="Pfam" id="PF03918">
    <property type="entry name" value="CcmH"/>
    <property type="match status" value="1"/>
</dbReference>
<dbReference type="EMBL" id="JABTTE010000001">
    <property type="protein sequence ID" value="NSL50229.1"/>
    <property type="molecule type" value="Genomic_DNA"/>
</dbReference>
<keyword evidence="8" id="KW-1185">Reference proteome</keyword>
<accession>A0A8J8K9X6</accession>
<gene>
    <name evidence="7" type="ORF">HR057_00445</name>
</gene>
<dbReference type="GO" id="GO:0046872">
    <property type="term" value="F:metal ion binding"/>
    <property type="evidence" value="ECO:0007669"/>
    <property type="project" value="UniProtKB-KW"/>
</dbReference>